<feature type="compositionally biased region" description="Polar residues" evidence="2">
    <location>
        <begin position="1058"/>
        <end position="1088"/>
    </location>
</feature>
<keyword evidence="1" id="KW-0175">Coiled coil</keyword>
<organism evidence="4 5">
    <name type="scientific">Pygocentrus nattereri</name>
    <name type="common">Red-bellied piranha</name>
    <dbReference type="NCBI Taxonomy" id="42514"/>
    <lineage>
        <taxon>Eukaryota</taxon>
        <taxon>Metazoa</taxon>
        <taxon>Chordata</taxon>
        <taxon>Craniata</taxon>
        <taxon>Vertebrata</taxon>
        <taxon>Euteleostomi</taxon>
        <taxon>Actinopterygii</taxon>
        <taxon>Neopterygii</taxon>
        <taxon>Teleostei</taxon>
        <taxon>Ostariophysi</taxon>
        <taxon>Characiformes</taxon>
        <taxon>Characoidei</taxon>
        <taxon>Pygocentrus</taxon>
    </lineage>
</organism>
<feature type="compositionally biased region" description="Basic and acidic residues" evidence="2">
    <location>
        <begin position="358"/>
        <end position="369"/>
    </location>
</feature>
<reference evidence="4 5" key="1">
    <citation type="submission" date="2020-10" db="EMBL/GenBank/DDBJ databases">
        <title>Pygocentrus nattereri (red-bellied piranha) genome, fPygNat1, primary haplotype.</title>
        <authorList>
            <person name="Myers G."/>
            <person name="Meyer A."/>
            <person name="Karagic N."/>
            <person name="Pippel M."/>
            <person name="Winkler S."/>
            <person name="Tracey A."/>
            <person name="Wood J."/>
            <person name="Formenti G."/>
            <person name="Howe K."/>
            <person name="Fedrigo O."/>
            <person name="Jarvis E.D."/>
        </authorList>
    </citation>
    <scope>NUCLEOTIDE SEQUENCE [LARGE SCALE GENOMIC DNA]</scope>
</reference>
<sequence length="1519" mass="167269">MMPGEKQSEAGGVASEASAGTCETCGLLTRSLDEYMAALLTLKQKIIDTDHLLSEYKEKCDELQQSQRESSKLHKQLDEVLLKLGPLEKQMVDFEAVKVELEEAKAALKTYQQKSEEVDSLREQNSKTLALNKKLEDNIKMAEDAAKSESLENTKLRSEKKTLEEDLQKTQEYLGMCQQAAEEVENLRLQNAKTLIFKSNLENQLLALEDTKFKQSNEITDLKRENGVLQENLLEMQNKLEKLENEVNKEKRSASTQTRLEPKVDKVKVRMLLEELWHCVEPLPQTTEMLDFSAETTDNQHLSIFSKFRLQKLPFQPLPASPCRKQIPHLAPSTPAKGMKSQAPGTSSSIWKVSPGRSKSESSFEDKTTPSKVQSNKNPGRKKKGSLGSEELSHIGTWIDKANIDGNNGHSSDRDGSRNGTDLWDILDFFKPLPTALSPLHVSDELTEMDSDPSISSPKEDSLSNDKDAKQLTKSTEPNPLKDDVVTASVISSPGCFIKSDLFNTEVSSFPHNTTDESFLSESQEMEVDKPSEVKENLPCAVTVADLQNEHESITVKPDRITVTAESQLNAMEKHLRVRSPSVGSESPNALCNEAIHKGSDSGQNVDHKCLDTHDDASHDCHSGDKVNMTEKSSEIPGRDSETVPESSVQKIPNSLTPEAPIEGDLKTSDNQNNVNGQEHDSSSMKVNGVSLVGSSKHEELSDDEEFFGLKRKVRGNFSKPGPKSSPDNLNCISVCTPQAVGKETSEEKFQKTNSKTEDERHLELSKTIPDPENEKGASSLVDKSVMEHTSEPEMPEDDGNQEAAPAQKHKDELVNLPQKSLQIVDTQEENSLSEALKPTVEKADTIPFTGPKELDTKAEDSSVKPQDVCSAVPNPVKLSGTDREVNLSPLTAFASRNALTSTPSPESIGHVRMAMGPPLPPAVMPLTATPPKFGKPHTLISPSGQLPSWLPSEGPLSQDPQQTMSFLESGLQDEAKRSPCLTTPSPSRGVPSSPLQFGSATPKHAVPVPGRLPSALNSSSPTTSQENSMQILDTMYPELSAQARTLNILRGNVTLGRTGSESGASPPSVNQISGNKTINSSSTAFTKTEQKVKRTGVNVLLPKSAKKLRLDACSPAAVDTTSPMAVNNDQATDVVESSESHPMNSPSGSNQEQGTESKPQTKQNDKEVKISDAIEKLQSSCFDVLPVIKSHVFLGRISEVPVLRDEEKSVISEFCSNQSPAEEFMAAILSKIKAQRDVLKQEFLQSICRVYIGLCRQRGDIQKAHALAYSILKENFPEAPKLILFMVTTWPSMLCYDNCLCKAIHTVSKLKAEGEILDCLTVYLHWDKTPPSDIHKMISSILKALLEDDNLKFLKHDRHGDDLCPTAWEYIFTLDLLCAHLGWKWTHDNIIGKELWPVMNTWVSQPRLQQTPIRDVCVAAVLRLIGRLTQLGIKEKLCKSVQNVAKAMNLFAKHGITEGVPWEVQLSAIYTIYDLAPIDPKEALEALASWRGETTQPVPSGIMSCIMQIGSLCRQIRP</sequence>
<dbReference type="RefSeq" id="XP_017556346.2">
    <property type="nucleotide sequence ID" value="XM_017700857.2"/>
</dbReference>
<feature type="coiled-coil region" evidence="1">
    <location>
        <begin position="198"/>
        <end position="260"/>
    </location>
</feature>
<feature type="region of interest" description="Disordered" evidence="2">
    <location>
        <begin position="1120"/>
        <end position="1168"/>
    </location>
</feature>
<feature type="region of interest" description="Disordered" evidence="2">
    <location>
        <begin position="616"/>
        <end position="687"/>
    </location>
</feature>
<dbReference type="Pfam" id="PF25817">
    <property type="entry name" value="ICE1_C"/>
    <property type="match status" value="1"/>
</dbReference>
<accession>A0A3B4C0M1</accession>
<dbReference type="Proteomes" id="UP001501920">
    <property type="component" value="Chromosome 3"/>
</dbReference>
<evidence type="ECO:0000313" key="5">
    <source>
        <dbReference type="Proteomes" id="UP001501920"/>
    </source>
</evidence>
<feature type="compositionally biased region" description="Basic and acidic residues" evidence="2">
    <location>
        <begin position="458"/>
        <end position="471"/>
    </location>
</feature>
<feature type="compositionally biased region" description="Basic and acidic residues" evidence="2">
    <location>
        <begin position="744"/>
        <end position="765"/>
    </location>
</feature>
<feature type="region of interest" description="Disordered" evidence="2">
    <location>
        <begin position="847"/>
        <end position="869"/>
    </location>
</feature>
<feature type="domain" description="Little elongation complex subunit 1 C-terminal" evidence="3">
    <location>
        <begin position="1320"/>
        <end position="1510"/>
    </location>
</feature>
<gene>
    <name evidence="4" type="primary">ICE1</name>
</gene>
<evidence type="ECO:0000256" key="1">
    <source>
        <dbReference type="SAM" id="Coils"/>
    </source>
</evidence>
<evidence type="ECO:0000256" key="2">
    <source>
        <dbReference type="SAM" id="MobiDB-lite"/>
    </source>
</evidence>
<protein>
    <recommendedName>
        <fullName evidence="3">Little elongation complex subunit 1 C-terminal domain-containing protein</fullName>
    </recommendedName>
</protein>
<feature type="compositionally biased region" description="Polar residues" evidence="2">
    <location>
        <begin position="1016"/>
        <end position="1028"/>
    </location>
</feature>
<feature type="coiled-coil region" evidence="1">
    <location>
        <begin position="53"/>
        <end position="173"/>
    </location>
</feature>
<dbReference type="GeneTree" id="ENSGT00950000183199"/>
<feature type="region of interest" description="Disordered" evidence="2">
    <location>
        <begin position="742"/>
        <end position="810"/>
    </location>
</feature>
<dbReference type="PANTHER" id="PTHR11852:SF4">
    <property type="entry name" value="LITTLE ELONGATION COMPLEX SUBUNIT 1"/>
    <property type="match status" value="1"/>
</dbReference>
<reference evidence="4" key="2">
    <citation type="submission" date="2025-08" db="UniProtKB">
        <authorList>
            <consortium name="Ensembl"/>
        </authorList>
    </citation>
    <scope>IDENTIFICATION</scope>
</reference>
<feature type="compositionally biased region" description="Polar residues" evidence="2">
    <location>
        <begin position="644"/>
        <end position="657"/>
    </location>
</feature>
<dbReference type="Ensembl" id="ENSPNAT00000005483.2">
    <property type="protein sequence ID" value="ENSPNAP00000005323.2"/>
    <property type="gene ID" value="ENSPNAG00000001809.2"/>
</dbReference>
<proteinExistence type="predicted"/>
<feature type="region of interest" description="Disordered" evidence="2">
    <location>
        <begin position="1058"/>
        <end position="1091"/>
    </location>
</feature>
<feature type="region of interest" description="Disordered" evidence="2">
    <location>
        <begin position="317"/>
        <end position="390"/>
    </location>
</feature>
<reference evidence="4" key="3">
    <citation type="submission" date="2025-09" db="UniProtKB">
        <authorList>
            <consortium name="Ensembl"/>
        </authorList>
    </citation>
    <scope>IDENTIFICATION</scope>
</reference>
<dbReference type="GeneID" id="108429237"/>
<dbReference type="OMA" id="KIENQCF"/>
<feature type="region of interest" description="Disordered" evidence="2">
    <location>
        <begin position="446"/>
        <end position="481"/>
    </location>
</feature>
<dbReference type="PANTHER" id="PTHR11852">
    <property type="entry name" value="PLATELET-ACTIVATING FACTOR ACETYLHYDROLASE"/>
    <property type="match status" value="1"/>
</dbReference>
<feature type="compositionally biased region" description="Basic and acidic residues" evidence="2">
    <location>
        <begin position="616"/>
        <end position="642"/>
    </location>
</feature>
<dbReference type="STRING" id="42514.ENSPNAP00000005323"/>
<feature type="region of interest" description="Disordered" evidence="2">
    <location>
        <begin position="935"/>
        <end position="1028"/>
    </location>
</feature>
<feature type="compositionally biased region" description="Basic and acidic residues" evidence="2">
    <location>
        <begin position="853"/>
        <end position="863"/>
    </location>
</feature>
<dbReference type="InterPro" id="IPR057881">
    <property type="entry name" value="ICE1_C"/>
</dbReference>
<dbReference type="OrthoDB" id="2238957at2759"/>
<name>A0A3B4C0M1_PYGNA</name>
<keyword evidence="5" id="KW-1185">Reference proteome</keyword>
<evidence type="ECO:0000259" key="3">
    <source>
        <dbReference type="Pfam" id="PF25817"/>
    </source>
</evidence>
<evidence type="ECO:0000313" key="4">
    <source>
        <dbReference type="Ensembl" id="ENSPNAP00000005323.2"/>
    </source>
</evidence>
<feature type="compositionally biased region" description="Polar residues" evidence="2">
    <location>
        <begin position="1120"/>
        <end position="1163"/>
    </location>
</feature>